<accession>A0A2G5VR44</accession>
<dbReference type="Proteomes" id="UP000230233">
    <property type="component" value="Chromosome I"/>
</dbReference>
<reference evidence="4" key="1">
    <citation type="submission" date="2017-10" db="EMBL/GenBank/DDBJ databases">
        <title>Rapid genome shrinkage in a self-fertile nematode reveals novel sperm competition proteins.</title>
        <authorList>
            <person name="Yin D."/>
            <person name="Schwarz E.M."/>
            <person name="Thomas C.G."/>
            <person name="Felde R.L."/>
            <person name="Korf I.F."/>
            <person name="Cutter A.D."/>
            <person name="Schartner C.M."/>
            <person name="Ralston E.J."/>
            <person name="Meyer B.J."/>
            <person name="Haag E.S."/>
        </authorList>
    </citation>
    <scope>NUCLEOTIDE SEQUENCE [LARGE SCALE GENOMIC DNA]</scope>
    <source>
        <strain evidence="4">JU1422</strain>
    </source>
</reference>
<dbReference type="GO" id="GO:0045087">
    <property type="term" value="P:innate immune response"/>
    <property type="evidence" value="ECO:0007669"/>
    <property type="project" value="TreeGrafter"/>
</dbReference>
<keyword evidence="4" id="KW-1185">Reference proteome</keyword>
<dbReference type="InterPro" id="IPR001304">
    <property type="entry name" value="C-type_lectin-like"/>
</dbReference>
<dbReference type="Gene3D" id="3.40.50.410">
    <property type="entry name" value="von Willebrand factor, type A domain"/>
    <property type="match status" value="1"/>
</dbReference>
<dbReference type="PANTHER" id="PTHR31024">
    <property type="entry name" value="C-TYPE LECTIN"/>
    <property type="match status" value="1"/>
</dbReference>
<dbReference type="EMBL" id="PDUG01000001">
    <property type="protein sequence ID" value="PIC54141.1"/>
    <property type="molecule type" value="Genomic_DNA"/>
</dbReference>
<dbReference type="STRING" id="1611254.A0A2G5VR44"/>
<dbReference type="AlphaFoldDB" id="A0A2G5VR44"/>
<dbReference type="InterPro" id="IPR002035">
    <property type="entry name" value="VWF_A"/>
</dbReference>
<feature type="domain" description="C-type lectin" evidence="2">
    <location>
        <begin position="300"/>
        <end position="424"/>
    </location>
</feature>
<evidence type="ECO:0000313" key="3">
    <source>
        <dbReference type="EMBL" id="PIC54141.1"/>
    </source>
</evidence>
<proteinExistence type="predicted"/>
<sequence length="451" mass="50675">MNDRFKKMMVLLVVVILLLTGIIVTLLVVLLHHGSSDGTATTSKNAPISTPTHTTTKIPTTTTTRIATQKLDITSTKQEVTSTVETTVTSSGNTETTYPTTHCQGTTSVFENRPVVNKKENIAALRARDALKMLQKVEKTFKLLQKDLNQFQSYDDFANGISQDLRSVSYYEESYLSIGLQAAEQLFNFQSFNTIRDHYKKIVIVYASTYEGTGELDPVPVANRLTEDGVSIITVAYDQGGGPLYKLAEIATPGMAFNRSGSSSIDVVSNIQTSLLQVNCFCPDGWEQYRTSFSDRFSFHYGQCLKVVTIPATWNDSRIACRNRMTDSYLATEQSQEKHDFILDYVKNQEGMDTPYKYNIGLSWSTTQNWWNWWVWEQPAGMTPVPNSFYTNFYTNWGDGWPIVGSPMIGVQNVQSGTQSYWQNILQATGSFPYVCEVYSCDTDNYCCADD</sequence>
<dbReference type="CDD" id="cd00037">
    <property type="entry name" value="CLECT"/>
    <property type="match status" value="1"/>
</dbReference>
<dbReference type="SUPFAM" id="SSF56436">
    <property type="entry name" value="C-type lectin-like"/>
    <property type="match status" value="1"/>
</dbReference>
<gene>
    <name evidence="3" type="primary">Cnig_chr_I.g3519</name>
    <name evidence="3" type="ORF">B9Z55_003519</name>
</gene>
<feature type="compositionally biased region" description="Polar residues" evidence="1">
    <location>
        <begin position="37"/>
        <end position="46"/>
    </location>
</feature>
<protein>
    <recommendedName>
        <fullName evidence="2">C-type lectin domain-containing protein</fullName>
    </recommendedName>
</protein>
<feature type="region of interest" description="Disordered" evidence="1">
    <location>
        <begin position="37"/>
        <end position="57"/>
    </location>
</feature>
<comment type="caution">
    <text evidence="3">The sequence shown here is derived from an EMBL/GenBank/DDBJ whole genome shotgun (WGS) entry which is preliminary data.</text>
</comment>
<organism evidence="3 4">
    <name type="scientific">Caenorhabditis nigoni</name>
    <dbReference type="NCBI Taxonomy" id="1611254"/>
    <lineage>
        <taxon>Eukaryota</taxon>
        <taxon>Metazoa</taxon>
        <taxon>Ecdysozoa</taxon>
        <taxon>Nematoda</taxon>
        <taxon>Chromadorea</taxon>
        <taxon>Rhabditida</taxon>
        <taxon>Rhabditina</taxon>
        <taxon>Rhabditomorpha</taxon>
        <taxon>Rhabditoidea</taxon>
        <taxon>Rhabditidae</taxon>
        <taxon>Peloderinae</taxon>
        <taxon>Caenorhabditis</taxon>
    </lineage>
</organism>
<dbReference type="InterPro" id="IPR016186">
    <property type="entry name" value="C-type_lectin-like/link_sf"/>
</dbReference>
<dbReference type="Gene3D" id="3.10.100.10">
    <property type="entry name" value="Mannose-Binding Protein A, subunit A"/>
    <property type="match status" value="1"/>
</dbReference>
<dbReference type="PROSITE" id="PS50041">
    <property type="entry name" value="C_TYPE_LECTIN_2"/>
    <property type="match status" value="1"/>
</dbReference>
<dbReference type="Pfam" id="PF00092">
    <property type="entry name" value="VWA"/>
    <property type="match status" value="1"/>
</dbReference>
<name>A0A2G5VR44_9PELO</name>
<dbReference type="PANTHER" id="PTHR31024:SF6">
    <property type="entry name" value="VWFA DOMAIN-CONTAINING PROTEIN"/>
    <property type="match status" value="1"/>
</dbReference>
<evidence type="ECO:0000313" key="4">
    <source>
        <dbReference type="Proteomes" id="UP000230233"/>
    </source>
</evidence>
<dbReference type="SMART" id="SM00034">
    <property type="entry name" value="CLECT"/>
    <property type="match status" value="1"/>
</dbReference>
<evidence type="ECO:0000259" key="2">
    <source>
        <dbReference type="PROSITE" id="PS50041"/>
    </source>
</evidence>
<dbReference type="SUPFAM" id="SSF53300">
    <property type="entry name" value="vWA-like"/>
    <property type="match status" value="1"/>
</dbReference>
<dbReference type="InterPro" id="IPR036465">
    <property type="entry name" value="vWFA_dom_sf"/>
</dbReference>
<evidence type="ECO:0000256" key="1">
    <source>
        <dbReference type="SAM" id="MobiDB-lite"/>
    </source>
</evidence>
<dbReference type="InterPro" id="IPR016187">
    <property type="entry name" value="CTDL_fold"/>
</dbReference>
<feature type="compositionally biased region" description="Low complexity" evidence="1">
    <location>
        <begin position="47"/>
        <end position="57"/>
    </location>
</feature>